<feature type="domain" description="PTS EIIB type-1" evidence="12">
    <location>
        <begin position="106"/>
        <end position="182"/>
    </location>
</feature>
<name>A0A0E3Z9U9_9FUSO</name>
<dbReference type="PROSITE" id="PS51098">
    <property type="entry name" value="PTS_EIIB_TYPE_1"/>
    <property type="match status" value="2"/>
</dbReference>
<dbReference type="InterPro" id="IPR036878">
    <property type="entry name" value="Glu_permease_IIB"/>
</dbReference>
<dbReference type="FunFam" id="3.30.1360.60:FF:000001">
    <property type="entry name" value="PTS system glucose-specific IIBC component PtsG"/>
    <property type="match status" value="2"/>
</dbReference>
<evidence type="ECO:0000313" key="14">
    <source>
        <dbReference type="Proteomes" id="UP000033103"/>
    </source>
</evidence>
<evidence type="ECO:0000313" key="13">
    <source>
        <dbReference type="EMBL" id="AKC95425.1"/>
    </source>
</evidence>
<dbReference type="PANTHER" id="PTHR30009:SF4">
    <property type="entry name" value="PTS SYSTEM N-ACETYLGLUCOSAMINE-SPECIFIC EIICBA COMPONENT"/>
    <property type="match status" value="1"/>
</dbReference>
<evidence type="ECO:0000256" key="1">
    <source>
        <dbReference type="ARBA" id="ARBA00004651"/>
    </source>
</evidence>
<dbReference type="RefSeq" id="WP_046328531.1">
    <property type="nucleotide sequence ID" value="NZ_CP011280.1"/>
</dbReference>
<dbReference type="PROSITE" id="PS01035">
    <property type="entry name" value="PTS_EIIB_TYPE_1_CYS"/>
    <property type="match status" value="1"/>
</dbReference>
<evidence type="ECO:0000256" key="4">
    <source>
        <dbReference type="ARBA" id="ARBA00022597"/>
    </source>
</evidence>
<dbReference type="AlphaFoldDB" id="A0A0E3Z9U9"/>
<dbReference type="Proteomes" id="UP000033103">
    <property type="component" value="Chromosome"/>
</dbReference>
<keyword evidence="2" id="KW-0813">Transport</keyword>
<dbReference type="GO" id="GO:0090563">
    <property type="term" value="F:protein-phosphocysteine-sugar phosphotransferase activity"/>
    <property type="evidence" value="ECO:0007669"/>
    <property type="project" value="TreeGrafter"/>
</dbReference>
<keyword evidence="3" id="KW-1003">Cell membrane</keyword>
<dbReference type="KEGG" id="sns:VC03_02560"/>
<feature type="active site" description="Phosphocysteine intermediate; for EIIB activity" evidence="11">
    <location>
        <position position="34"/>
    </location>
</feature>
<protein>
    <recommendedName>
        <fullName evidence="12">PTS EIIB type-1 domain-containing protein</fullName>
    </recommendedName>
</protein>
<evidence type="ECO:0000256" key="3">
    <source>
        <dbReference type="ARBA" id="ARBA00022475"/>
    </source>
</evidence>
<sequence>MFKFGNKKEDYKEIADKIVKGLGGRENIITIDNCVSRLRLELHETAKINKDELKDAGAVEVIVQDKNSVQIIIGPKVQFIAEEMKKKECACSSKIETESTSKKDFSEIASEVIKGLGGKENIITIDNCITRLRMELRDSNLVDKVVLKQAGAVDTVVVDEHSVQVIIGSDVQEVADEMRKQI</sequence>
<dbReference type="NCBIfam" id="TIGR00826">
    <property type="entry name" value="EIIB_glc"/>
    <property type="match status" value="1"/>
</dbReference>
<comment type="subcellular location">
    <subcellularLocation>
        <location evidence="1">Cell membrane</location>
        <topology evidence="1">Multi-pass membrane protein</topology>
    </subcellularLocation>
</comment>
<dbReference type="GO" id="GO:0016301">
    <property type="term" value="F:kinase activity"/>
    <property type="evidence" value="ECO:0007669"/>
    <property type="project" value="UniProtKB-KW"/>
</dbReference>
<dbReference type="CDD" id="cd00212">
    <property type="entry name" value="PTS_IIB_glc"/>
    <property type="match status" value="2"/>
</dbReference>
<dbReference type="SUPFAM" id="SSF55604">
    <property type="entry name" value="Glucose permease domain IIB"/>
    <property type="match status" value="2"/>
</dbReference>
<keyword evidence="4" id="KW-0762">Sugar transport</keyword>
<dbReference type="InterPro" id="IPR018113">
    <property type="entry name" value="PTrfase_EIIB_Cys"/>
</dbReference>
<accession>A0A0E3Z9U9</accession>
<feature type="domain" description="PTS EIIB type-1" evidence="12">
    <location>
        <begin position="12"/>
        <end position="94"/>
    </location>
</feature>
<dbReference type="GO" id="GO:0008982">
    <property type="term" value="F:protein-N(PI)-phosphohistidine-sugar phosphotransferase activity"/>
    <property type="evidence" value="ECO:0007669"/>
    <property type="project" value="InterPro"/>
</dbReference>
<feature type="active site" description="Phosphocysteine intermediate; for EIIB activity" evidence="11">
    <location>
        <position position="128"/>
    </location>
</feature>
<evidence type="ECO:0000256" key="10">
    <source>
        <dbReference type="ARBA" id="ARBA00023136"/>
    </source>
</evidence>
<dbReference type="PATRIC" id="fig|1069640.6.peg.492"/>
<dbReference type="Pfam" id="PF00367">
    <property type="entry name" value="PTS_EIIB"/>
    <property type="match status" value="2"/>
</dbReference>
<dbReference type="PANTHER" id="PTHR30009">
    <property type="entry name" value="CYTOCHROME C-TYPE SYNTHESIS PROTEIN AND PTS TRANSMEMBRANE COMPONENT"/>
    <property type="match status" value="1"/>
</dbReference>
<evidence type="ECO:0000256" key="5">
    <source>
        <dbReference type="ARBA" id="ARBA00022679"/>
    </source>
</evidence>
<proteinExistence type="predicted"/>
<evidence type="ECO:0000256" key="8">
    <source>
        <dbReference type="ARBA" id="ARBA00022777"/>
    </source>
</evidence>
<gene>
    <name evidence="13" type="ORF">VC03_02560</name>
</gene>
<dbReference type="GO" id="GO:0005886">
    <property type="term" value="C:plasma membrane"/>
    <property type="evidence" value="ECO:0007669"/>
    <property type="project" value="UniProtKB-SubCell"/>
</dbReference>
<keyword evidence="14" id="KW-1185">Reference proteome</keyword>
<dbReference type="InterPro" id="IPR050429">
    <property type="entry name" value="PTS_Glucose_EIICBA"/>
</dbReference>
<keyword evidence="10" id="KW-0472">Membrane</keyword>
<evidence type="ECO:0000256" key="6">
    <source>
        <dbReference type="ARBA" id="ARBA00022683"/>
    </source>
</evidence>
<evidence type="ECO:0000256" key="11">
    <source>
        <dbReference type="PROSITE-ProRule" id="PRU00421"/>
    </source>
</evidence>
<keyword evidence="5" id="KW-0808">Transferase</keyword>
<dbReference type="EMBL" id="CP011280">
    <property type="protein sequence ID" value="AKC95425.1"/>
    <property type="molecule type" value="Genomic_DNA"/>
</dbReference>
<keyword evidence="9" id="KW-1133">Transmembrane helix</keyword>
<dbReference type="Gene3D" id="3.30.1360.60">
    <property type="entry name" value="Glucose permease domain IIB"/>
    <property type="match status" value="2"/>
</dbReference>
<evidence type="ECO:0000256" key="7">
    <source>
        <dbReference type="ARBA" id="ARBA00022692"/>
    </source>
</evidence>
<dbReference type="GO" id="GO:0015764">
    <property type="term" value="P:N-acetylglucosamine transport"/>
    <property type="evidence" value="ECO:0007669"/>
    <property type="project" value="TreeGrafter"/>
</dbReference>
<organism evidence="13 14">
    <name type="scientific">Sneathia vaginalis</name>
    <dbReference type="NCBI Taxonomy" id="187101"/>
    <lineage>
        <taxon>Bacteria</taxon>
        <taxon>Fusobacteriati</taxon>
        <taxon>Fusobacteriota</taxon>
        <taxon>Fusobacteriia</taxon>
        <taxon>Fusobacteriales</taxon>
        <taxon>Leptotrichiaceae</taxon>
        <taxon>Sneathia</taxon>
    </lineage>
</organism>
<keyword evidence="7" id="KW-0812">Transmembrane</keyword>
<dbReference type="GO" id="GO:0009401">
    <property type="term" value="P:phosphoenolpyruvate-dependent sugar phosphotransferase system"/>
    <property type="evidence" value="ECO:0007669"/>
    <property type="project" value="UniProtKB-KW"/>
</dbReference>
<evidence type="ECO:0000256" key="2">
    <source>
        <dbReference type="ARBA" id="ARBA00022448"/>
    </source>
</evidence>
<dbReference type="HOGENOM" id="CLU_1623967_0_0_0"/>
<evidence type="ECO:0000256" key="9">
    <source>
        <dbReference type="ARBA" id="ARBA00022989"/>
    </source>
</evidence>
<dbReference type="InterPro" id="IPR001996">
    <property type="entry name" value="PTS_IIB_1"/>
</dbReference>
<reference evidence="13 14" key="1">
    <citation type="journal article" date="2012" name="BMC Genomics">
        <title>Genomic sequence analysis and characterization of Sneathia amnii sp. nov.</title>
        <authorList>
            <consortium name="Vaginal Microbiome Consortium (additional members)"/>
            <person name="Harwich M.D.Jr."/>
            <person name="Serrano M.G."/>
            <person name="Fettweis J.M."/>
            <person name="Alves J.M."/>
            <person name="Reimers M.A."/>
            <person name="Buck G.A."/>
            <person name="Jefferson K.K."/>
        </authorList>
    </citation>
    <scope>NUCLEOTIDE SEQUENCE [LARGE SCALE GENOMIC DNA]</scope>
    <source>
        <strain evidence="13 14">SN35</strain>
    </source>
</reference>
<keyword evidence="6" id="KW-0598">Phosphotransferase system</keyword>
<evidence type="ECO:0000259" key="12">
    <source>
        <dbReference type="PROSITE" id="PS51098"/>
    </source>
</evidence>
<dbReference type="STRING" id="187101.VC03_02560"/>
<keyword evidence="8" id="KW-0418">Kinase</keyword>
<dbReference type="OrthoDB" id="95772at2"/>